<reference evidence="1 3" key="1">
    <citation type="journal article" date="2015" name="Biotechnol. Bioeng.">
        <title>Genome sequence and phenotypic characterization of Caulobacter segnis.</title>
        <authorList>
            <person name="Patel S."/>
            <person name="Fletcher B."/>
            <person name="Scott D.C."/>
            <person name="Ely B."/>
        </authorList>
    </citation>
    <scope>NUCLEOTIDE SEQUENCE [LARGE SCALE GENOMIC DNA]</scope>
    <source>
        <strain evidence="1 3">PS02</strain>
    </source>
</reference>
<dbReference type="AlphaFoldDB" id="A0A166RZ78"/>
<gene>
    <name evidence="2" type="ORF">CLCOS_21520</name>
    <name evidence="1" type="ORF">WX73_01794</name>
</gene>
<evidence type="ECO:0000313" key="2">
    <source>
        <dbReference type="EMBL" id="OBR94013.1"/>
    </source>
</evidence>
<accession>A0A166RZ78</accession>
<dbReference type="EMBL" id="LITQ01000026">
    <property type="protein sequence ID" value="OAA91381.1"/>
    <property type="molecule type" value="Genomic_DNA"/>
</dbReference>
<proteinExistence type="predicted"/>
<evidence type="ECO:0000313" key="4">
    <source>
        <dbReference type="Proteomes" id="UP000093694"/>
    </source>
</evidence>
<keyword evidence="4" id="KW-1185">Reference proteome</keyword>
<dbReference type="EMBL" id="LROR01000049">
    <property type="protein sequence ID" value="OBR94013.1"/>
    <property type="molecule type" value="Genomic_DNA"/>
</dbReference>
<dbReference type="Proteomes" id="UP000093694">
    <property type="component" value="Unassembled WGS sequence"/>
</dbReference>
<dbReference type="RefSeq" id="WP_063601857.1">
    <property type="nucleotide sequence ID" value="NZ_LITQ01000026.1"/>
</dbReference>
<evidence type="ECO:0000313" key="1">
    <source>
        <dbReference type="EMBL" id="OAA91381.1"/>
    </source>
</evidence>
<dbReference type="Proteomes" id="UP000077384">
    <property type="component" value="Unassembled WGS sequence"/>
</dbReference>
<dbReference type="PATRIC" id="fig|1705578.3.peg.2043"/>
<name>A0A166RZ78_9CLOT</name>
<reference evidence="2 4" key="2">
    <citation type="journal article" date="2016" name="Front. Microbiol.">
        <title>Industrial Acetogenic Biocatalysts: A Comparative Metabolic and Genomic Analysis.</title>
        <authorList>
            <person name="Bengelsdorf F."/>
            <person name="Poehlein A."/>
            <person name="Sonja S."/>
            <person name="Erz C."/>
            <person name="Hummel T."/>
            <person name="Hoffmeister S."/>
            <person name="Daniel R."/>
            <person name="Durre P."/>
        </authorList>
    </citation>
    <scope>NUCLEOTIDE SEQUENCE [LARGE SCALE GENOMIC DNA]</scope>
    <source>
        <strain evidence="2 4">PTA-10522</strain>
    </source>
</reference>
<protein>
    <submittedName>
        <fullName evidence="1">Uncharacterized protein</fullName>
    </submittedName>
</protein>
<organism evidence="1 3">
    <name type="scientific">Clostridium coskatii</name>
    <dbReference type="NCBI Taxonomy" id="1705578"/>
    <lineage>
        <taxon>Bacteria</taxon>
        <taxon>Bacillati</taxon>
        <taxon>Bacillota</taxon>
        <taxon>Clostridia</taxon>
        <taxon>Eubacteriales</taxon>
        <taxon>Clostridiaceae</taxon>
        <taxon>Clostridium</taxon>
    </lineage>
</organism>
<sequence>MGSIGQMVGVANSCPGYERKDISFNSGMGNSDTKSCTNCRNLQNGICIKDLYDKVLTSLDQT</sequence>
<comment type="caution">
    <text evidence="1">The sequence shown here is derived from an EMBL/GenBank/DDBJ whole genome shotgun (WGS) entry which is preliminary data.</text>
</comment>
<evidence type="ECO:0000313" key="3">
    <source>
        <dbReference type="Proteomes" id="UP000077384"/>
    </source>
</evidence>